<dbReference type="AlphaFoldDB" id="A0A8H4JZJ8"/>
<dbReference type="Proteomes" id="UP000536711">
    <property type="component" value="Unassembled WGS sequence"/>
</dbReference>
<gene>
    <name evidence="1" type="ORF">FACUT_2908</name>
</gene>
<proteinExistence type="predicted"/>
<evidence type="ECO:0000313" key="2">
    <source>
        <dbReference type="Proteomes" id="UP000536711"/>
    </source>
</evidence>
<reference evidence="1 2" key="1">
    <citation type="submission" date="2020-01" db="EMBL/GenBank/DDBJ databases">
        <title>Identification and distribution of gene clusters putatively required for synthesis of sphingolipid metabolism inhibitors in phylogenetically diverse species of the filamentous fungus Fusarium.</title>
        <authorList>
            <person name="Kim H.-S."/>
            <person name="Busman M."/>
            <person name="Brown D.W."/>
            <person name="Divon H."/>
            <person name="Uhlig S."/>
            <person name="Proctor R.H."/>
        </authorList>
    </citation>
    <scope>NUCLEOTIDE SEQUENCE [LARGE SCALE GENOMIC DNA]</scope>
    <source>
        <strain evidence="1 2">NRRL 13308</strain>
    </source>
</reference>
<name>A0A8H4JZJ8_9HYPO</name>
<evidence type="ECO:0000313" key="1">
    <source>
        <dbReference type="EMBL" id="KAF4441140.1"/>
    </source>
</evidence>
<keyword evidence="2" id="KW-1185">Reference proteome</keyword>
<dbReference type="OrthoDB" id="5025471at2759"/>
<comment type="caution">
    <text evidence="1">The sequence shown here is derived from an EMBL/GenBank/DDBJ whole genome shotgun (WGS) entry which is preliminary data.</text>
</comment>
<organism evidence="1 2">
    <name type="scientific">Fusarium acutatum</name>
    <dbReference type="NCBI Taxonomy" id="78861"/>
    <lineage>
        <taxon>Eukaryota</taxon>
        <taxon>Fungi</taxon>
        <taxon>Dikarya</taxon>
        <taxon>Ascomycota</taxon>
        <taxon>Pezizomycotina</taxon>
        <taxon>Sordariomycetes</taxon>
        <taxon>Hypocreomycetidae</taxon>
        <taxon>Hypocreales</taxon>
        <taxon>Nectriaceae</taxon>
        <taxon>Fusarium</taxon>
        <taxon>Fusarium fujikuroi species complex</taxon>
    </lineage>
</organism>
<protein>
    <submittedName>
        <fullName evidence="1">Uncharacterized protein</fullName>
    </submittedName>
</protein>
<accession>A0A8H4JZJ8</accession>
<sequence length="215" mass="23339">MAYFIDNILKVVRNAGLIWDIYKGAVVHLLSIIEKRKPGSKLQYPSTIIKSKMVHRITFTVNNQTPYYLIPNGQYAYWGETNSGPDIINPYRTGSGGVFQASAVPWVGSAGISGYTIANPAIWIAMLGSDPDWSAEDNSARVAMSTTALTTHQDLYNNMYSANVTSLTLPTANGHIKLTCNIGSADDTVASFQLTFDRGTGVTDEALGVVVPEEK</sequence>
<dbReference type="EMBL" id="JAADJF010000061">
    <property type="protein sequence ID" value="KAF4441140.1"/>
    <property type="molecule type" value="Genomic_DNA"/>
</dbReference>